<gene>
    <name evidence="2" type="ORF">UFOPK1493_03033</name>
</gene>
<organism evidence="2">
    <name type="scientific">freshwater metagenome</name>
    <dbReference type="NCBI Taxonomy" id="449393"/>
    <lineage>
        <taxon>unclassified sequences</taxon>
        <taxon>metagenomes</taxon>
        <taxon>ecological metagenomes</taxon>
    </lineage>
</organism>
<sequence>MKMSWRDRFRPSGRRPMTCEEVGTWLQHHLDHELDERRSGRLAAHLEDCRRCGLEAETYERIKRSLADAQPVVPADAITRLREFGERIARGDGPVE</sequence>
<protein>
    <submittedName>
        <fullName evidence="2">Unannotated protein</fullName>
    </submittedName>
</protein>
<proteinExistence type="predicted"/>
<accession>A0A6J6F0M8</accession>
<dbReference type="EMBL" id="CAEZSR010000150">
    <property type="protein sequence ID" value="CAB4580474.1"/>
    <property type="molecule type" value="Genomic_DNA"/>
</dbReference>
<dbReference type="AlphaFoldDB" id="A0A6J6F0M8"/>
<name>A0A6J6F0M8_9ZZZZ</name>
<dbReference type="Pfam" id="PF13490">
    <property type="entry name" value="zf-HC2"/>
    <property type="match status" value="1"/>
</dbReference>
<feature type="domain" description="Putative zinc-finger" evidence="1">
    <location>
        <begin position="19"/>
        <end position="52"/>
    </location>
</feature>
<reference evidence="2" key="1">
    <citation type="submission" date="2020-05" db="EMBL/GenBank/DDBJ databases">
        <authorList>
            <person name="Chiriac C."/>
            <person name="Salcher M."/>
            <person name="Ghai R."/>
            <person name="Kavagutti S V."/>
        </authorList>
    </citation>
    <scope>NUCLEOTIDE SEQUENCE</scope>
</reference>
<dbReference type="Gene3D" id="1.10.10.1320">
    <property type="entry name" value="Anti-sigma factor, zinc-finger domain"/>
    <property type="match status" value="1"/>
</dbReference>
<dbReference type="InterPro" id="IPR027383">
    <property type="entry name" value="Znf_put"/>
</dbReference>
<dbReference type="InterPro" id="IPR041916">
    <property type="entry name" value="Anti_sigma_zinc_sf"/>
</dbReference>
<evidence type="ECO:0000313" key="2">
    <source>
        <dbReference type="EMBL" id="CAB4580474.1"/>
    </source>
</evidence>
<evidence type="ECO:0000259" key="1">
    <source>
        <dbReference type="Pfam" id="PF13490"/>
    </source>
</evidence>